<dbReference type="RefSeq" id="WP_184184427.1">
    <property type="nucleotide sequence ID" value="NZ_JACHLE010000001.1"/>
</dbReference>
<comment type="caution">
    <text evidence="2">The sequence shown here is derived from an EMBL/GenBank/DDBJ whole genome shotgun (WGS) entry which is preliminary data.</text>
</comment>
<dbReference type="PANTHER" id="PTHR33594">
    <property type="entry name" value="SUPERFAMILY HYDROLASE, PUTATIVE (AFU_ORTHOLOGUE AFUA_1G03035)-RELATED"/>
    <property type="match status" value="1"/>
</dbReference>
<evidence type="ECO:0000313" key="2">
    <source>
        <dbReference type="EMBL" id="MBB4805400.1"/>
    </source>
</evidence>
<organism evidence="2 3">
    <name type="scientific">Chryseobacterium defluvii</name>
    <dbReference type="NCBI Taxonomy" id="160396"/>
    <lineage>
        <taxon>Bacteria</taxon>
        <taxon>Pseudomonadati</taxon>
        <taxon>Bacteroidota</taxon>
        <taxon>Flavobacteriia</taxon>
        <taxon>Flavobacteriales</taxon>
        <taxon>Weeksellaceae</taxon>
        <taxon>Chryseobacterium group</taxon>
        <taxon>Chryseobacterium</taxon>
    </lineage>
</organism>
<dbReference type="SMART" id="SM00471">
    <property type="entry name" value="HDc"/>
    <property type="match status" value="1"/>
</dbReference>
<gene>
    <name evidence="2" type="ORF">HNP38_000672</name>
</gene>
<feature type="domain" description="HD/PDEase" evidence="1">
    <location>
        <begin position="24"/>
        <end position="138"/>
    </location>
</feature>
<dbReference type="Gene3D" id="1.10.3210.10">
    <property type="entry name" value="Hypothetical protein af1432"/>
    <property type="match status" value="1"/>
</dbReference>
<dbReference type="GO" id="GO:0016787">
    <property type="term" value="F:hydrolase activity"/>
    <property type="evidence" value="ECO:0007669"/>
    <property type="project" value="UniProtKB-KW"/>
</dbReference>
<sequence>MENLIEQVKEYAIAFLTHHLPDNLHFHTVSHTIEAVEAAIEIGRQSNLTEEEMLTVETAAWFHDCGYTKKYIGHEQESKRIAAEFLEKLGCRNSFIETVLKCIDATRFPQNPGSIEEKVLCDADLYHFARINYPEYEKAIRLEFETCLGRYYTDQEWSAENYHVLTHHHYHTDYGKKILTKFKKVNIQLINERI</sequence>
<evidence type="ECO:0000313" key="3">
    <source>
        <dbReference type="Proteomes" id="UP000592180"/>
    </source>
</evidence>
<dbReference type="Proteomes" id="UP000592180">
    <property type="component" value="Unassembled WGS sequence"/>
</dbReference>
<evidence type="ECO:0000259" key="1">
    <source>
        <dbReference type="SMART" id="SM00471"/>
    </source>
</evidence>
<accession>A0A840KCX9</accession>
<dbReference type="InterPro" id="IPR003607">
    <property type="entry name" value="HD/PDEase_dom"/>
</dbReference>
<dbReference type="AlphaFoldDB" id="A0A840KCX9"/>
<dbReference type="CDD" id="cd00077">
    <property type="entry name" value="HDc"/>
    <property type="match status" value="1"/>
</dbReference>
<keyword evidence="3" id="KW-1185">Reference proteome</keyword>
<dbReference type="InterPro" id="IPR006674">
    <property type="entry name" value="HD_domain"/>
</dbReference>
<dbReference type="EMBL" id="JACHLE010000001">
    <property type="protein sequence ID" value="MBB4805400.1"/>
    <property type="molecule type" value="Genomic_DNA"/>
</dbReference>
<dbReference type="Pfam" id="PF01966">
    <property type="entry name" value="HD"/>
    <property type="match status" value="1"/>
</dbReference>
<keyword evidence="2" id="KW-0378">Hydrolase</keyword>
<protein>
    <submittedName>
        <fullName evidence="2">Putative metal-dependent HD superfamily phosphohydrolase</fullName>
    </submittedName>
</protein>
<dbReference type="PANTHER" id="PTHR33594:SF1">
    <property type="entry name" value="HD_PDEASE DOMAIN-CONTAINING PROTEIN"/>
    <property type="match status" value="1"/>
</dbReference>
<name>A0A840KCX9_9FLAO</name>
<dbReference type="SUPFAM" id="SSF109604">
    <property type="entry name" value="HD-domain/PDEase-like"/>
    <property type="match status" value="1"/>
</dbReference>
<proteinExistence type="predicted"/>
<reference evidence="2 3" key="1">
    <citation type="submission" date="2020-08" db="EMBL/GenBank/DDBJ databases">
        <title>Functional genomics of gut bacteria from endangered species of beetles.</title>
        <authorList>
            <person name="Carlos-Shanley C."/>
        </authorList>
    </citation>
    <scope>NUCLEOTIDE SEQUENCE [LARGE SCALE GENOMIC DNA]</scope>
    <source>
        <strain evidence="2 3">S00151</strain>
    </source>
</reference>